<dbReference type="Gene3D" id="3.40.190.10">
    <property type="entry name" value="Periplasmic binding protein-like II"/>
    <property type="match status" value="2"/>
</dbReference>
<accession>A0AAW8NL92</accession>
<dbReference type="RefSeq" id="WP_108946898.1">
    <property type="nucleotide sequence ID" value="NZ_JAPMLA010000001.1"/>
</dbReference>
<dbReference type="Proteomes" id="UP001271263">
    <property type="component" value="Unassembled WGS sequence"/>
</dbReference>
<reference evidence="3 5" key="1">
    <citation type="journal article" date="2022" name="bioRxiv">
        <title>Prophages regulate Shewanella fidelis 3313 motility and biofilm formation: implications for gut colonization dynamics in Ciona robusta.</title>
        <authorList>
            <person name="Natarajan O."/>
            <person name="Gibboney S.L."/>
            <person name="Young M.N."/>
            <person name="Lim S.J."/>
            <person name="Pluta N."/>
            <person name="Atkinson C.G."/>
            <person name="Leigh B.A."/>
            <person name="Liberti A."/>
            <person name="Kees E.D."/>
            <person name="Breitbart M."/>
            <person name="Gralnick J.A."/>
            <person name="Dishaw L.J."/>
        </authorList>
    </citation>
    <scope>NUCLEOTIDE SEQUENCE [LARGE SCALE GENOMIC DNA]</scope>
    <source>
        <strain evidence="3 5">JG4066</strain>
    </source>
</reference>
<keyword evidence="5" id="KW-1185">Reference proteome</keyword>
<proteinExistence type="inferred from homology"/>
<evidence type="ECO:0000313" key="2">
    <source>
        <dbReference type="EMBL" id="MDR8523627.1"/>
    </source>
</evidence>
<evidence type="ECO:0000313" key="5">
    <source>
        <dbReference type="Proteomes" id="UP001271263"/>
    </source>
</evidence>
<evidence type="ECO:0000256" key="1">
    <source>
        <dbReference type="ARBA" id="ARBA00010333"/>
    </source>
</evidence>
<comment type="similarity">
    <text evidence="1">Belongs to the bacterial solute-binding protein 3 family.</text>
</comment>
<dbReference type="PANTHER" id="PTHR35936:SF25">
    <property type="entry name" value="ABC TRANSPORTER SUBSTRATE-BINDING PROTEIN"/>
    <property type="match status" value="1"/>
</dbReference>
<reference evidence="2" key="2">
    <citation type="submission" date="2022-11" db="EMBL/GenBank/DDBJ databases">
        <title>Prophages regulate Shewanella fidelis motility and biofilm formation: implications for gut colonization dynamics in Ciona robusta.</title>
        <authorList>
            <person name="Natarajan O."/>
            <person name="Gibboney S.L."/>
            <person name="Young M.N."/>
            <person name="Lim S.J."/>
            <person name="Pluta N."/>
            <person name="Atkinson C.G.F."/>
            <person name="Leigh B.A."/>
            <person name="Liberti A."/>
            <person name="Kees E."/>
            <person name="Breitbart M."/>
            <person name="Gralnick J."/>
            <person name="Dishaw L.J."/>
        </authorList>
    </citation>
    <scope>NUCLEOTIDE SEQUENCE</scope>
    <source>
        <strain evidence="2">3313</strain>
    </source>
</reference>
<dbReference type="EMBL" id="JAPMLD010000002">
    <property type="protein sequence ID" value="MDW4823938.1"/>
    <property type="molecule type" value="Genomic_DNA"/>
</dbReference>
<sequence>MLPCCFASAETLYLTSLHWPPFASEQLKQQGACIAIAKAALKAVGHTLEVDFYPWSRAVRMASRNDAKYLGYLPEYSYPTDKFVFSEPMAYSGLGLVERKSHPISWVNIKDLNQYTLGVVQDYVNTEEMDAMIKQGSQPVEVVASDLHNINKVLTGRIDAAIIDENVLKYILSQPDLQTVKHKLQLNKKLLTNQGLYIAFKNNQQGHVWRERFNQGLTQINVQAILAEHVD</sequence>
<organism evidence="2 4">
    <name type="scientific">Shewanella fidelis</name>
    <dbReference type="NCBI Taxonomy" id="173509"/>
    <lineage>
        <taxon>Bacteria</taxon>
        <taxon>Pseudomonadati</taxon>
        <taxon>Pseudomonadota</taxon>
        <taxon>Gammaproteobacteria</taxon>
        <taxon>Alteromonadales</taxon>
        <taxon>Shewanellaceae</taxon>
        <taxon>Shewanella</taxon>
    </lineage>
</organism>
<dbReference type="SUPFAM" id="SSF53850">
    <property type="entry name" value="Periplasmic binding protein-like II"/>
    <property type="match status" value="1"/>
</dbReference>
<gene>
    <name evidence="2" type="ORF">OS133_07990</name>
    <name evidence="3" type="ORF">OS134_07725</name>
</gene>
<dbReference type="AlphaFoldDB" id="A0AAW8NL92"/>
<evidence type="ECO:0000313" key="3">
    <source>
        <dbReference type="EMBL" id="MDW4823938.1"/>
    </source>
</evidence>
<name>A0AAW8NL92_9GAMM</name>
<evidence type="ECO:0000313" key="4">
    <source>
        <dbReference type="Proteomes" id="UP001259340"/>
    </source>
</evidence>
<protein>
    <submittedName>
        <fullName evidence="2">Transporter substrate-binding domain-containing protein</fullName>
    </submittedName>
</protein>
<dbReference type="EMBL" id="JAPMLE010000001">
    <property type="protein sequence ID" value="MDR8523627.1"/>
    <property type="molecule type" value="Genomic_DNA"/>
</dbReference>
<dbReference type="PANTHER" id="PTHR35936">
    <property type="entry name" value="MEMBRANE-BOUND LYTIC MUREIN TRANSGLYCOSYLASE F"/>
    <property type="match status" value="1"/>
</dbReference>
<dbReference type="Proteomes" id="UP001259340">
    <property type="component" value="Unassembled WGS sequence"/>
</dbReference>
<comment type="caution">
    <text evidence="2">The sequence shown here is derived from an EMBL/GenBank/DDBJ whole genome shotgun (WGS) entry which is preliminary data.</text>
</comment>